<dbReference type="InterPro" id="IPR003347">
    <property type="entry name" value="JmjC_dom"/>
</dbReference>
<dbReference type="AlphaFoldDB" id="A0A285L3X4"/>
<dbReference type="PANTHER" id="PTHR12461:SF105">
    <property type="entry name" value="HYPOXIA-INDUCIBLE FACTOR 1-ALPHA INHIBITOR"/>
    <property type="match status" value="1"/>
</dbReference>
<dbReference type="InterPro" id="IPR041667">
    <property type="entry name" value="Cupin_8"/>
</dbReference>
<dbReference type="RefSeq" id="WP_097244102.1">
    <property type="nucleotide sequence ID" value="NZ_JAMTCV010000011.1"/>
</dbReference>
<evidence type="ECO:0000313" key="2">
    <source>
        <dbReference type="EMBL" id="SNY78757.1"/>
    </source>
</evidence>
<organism evidence="2 3">
    <name type="scientific">Nocardia amikacinitolerans</name>
    <dbReference type="NCBI Taxonomy" id="756689"/>
    <lineage>
        <taxon>Bacteria</taxon>
        <taxon>Bacillati</taxon>
        <taxon>Actinomycetota</taxon>
        <taxon>Actinomycetes</taxon>
        <taxon>Mycobacteriales</taxon>
        <taxon>Nocardiaceae</taxon>
        <taxon>Nocardia</taxon>
    </lineage>
</organism>
<protein>
    <submittedName>
        <fullName evidence="2">Cupin-like domain-containing protein</fullName>
    </submittedName>
</protein>
<dbReference type="Gene3D" id="2.60.120.650">
    <property type="entry name" value="Cupin"/>
    <property type="match status" value="1"/>
</dbReference>
<keyword evidence="3" id="KW-1185">Reference proteome</keyword>
<evidence type="ECO:0000313" key="3">
    <source>
        <dbReference type="Proteomes" id="UP000219565"/>
    </source>
</evidence>
<dbReference type="SMART" id="SM00558">
    <property type="entry name" value="JmjC"/>
    <property type="match status" value="1"/>
</dbReference>
<proteinExistence type="predicted"/>
<dbReference type="Proteomes" id="UP000219565">
    <property type="component" value="Unassembled WGS sequence"/>
</dbReference>
<accession>A0A285L3X4</accession>
<dbReference type="Pfam" id="PF13621">
    <property type="entry name" value="Cupin_8"/>
    <property type="match status" value="1"/>
</dbReference>
<gene>
    <name evidence="2" type="ORF">SAMN04244553_1384</name>
</gene>
<dbReference type="OrthoDB" id="9764016at2"/>
<dbReference type="PROSITE" id="PS51184">
    <property type="entry name" value="JMJC"/>
    <property type="match status" value="1"/>
</dbReference>
<feature type="domain" description="JmjC" evidence="1">
    <location>
        <begin position="86"/>
        <end position="245"/>
    </location>
</feature>
<name>A0A285L3X4_9NOCA</name>
<sequence>MPQLRPATAPLSEYIAKREPAFFPGLAAGWPAVQRWEFHFLGRLRPELSIELVRGDRESAATHFTESTLGAYMELLANDDSGEESLYLKEFNLLRWFPQLRSDISARKELFPRRVFSPPPGVWVGPADARTGAHYDLLGNIAVVIRGNKRFRIAPPGFVERADALSTKYDPWARLSALPLVEIAAATRTSEESLYEVELGAGDVIYVPDHWWHEVYNRSASILLSGFFGTYEHVAMCAIRVAARHLAHLARLDGGTACTCHETVG</sequence>
<dbReference type="EMBL" id="OBEG01000001">
    <property type="protein sequence ID" value="SNY78757.1"/>
    <property type="molecule type" value="Genomic_DNA"/>
</dbReference>
<dbReference type="STRING" id="1379680.GCA_001612615_02184"/>
<dbReference type="PANTHER" id="PTHR12461">
    <property type="entry name" value="HYPOXIA-INDUCIBLE FACTOR 1 ALPHA INHIBITOR-RELATED"/>
    <property type="match status" value="1"/>
</dbReference>
<evidence type="ECO:0000259" key="1">
    <source>
        <dbReference type="PROSITE" id="PS51184"/>
    </source>
</evidence>
<dbReference type="SUPFAM" id="SSF51197">
    <property type="entry name" value="Clavaminate synthase-like"/>
    <property type="match status" value="1"/>
</dbReference>
<reference evidence="2 3" key="1">
    <citation type="submission" date="2017-09" db="EMBL/GenBank/DDBJ databases">
        <authorList>
            <person name="Ehlers B."/>
            <person name="Leendertz F.H."/>
        </authorList>
    </citation>
    <scope>NUCLEOTIDE SEQUENCE [LARGE SCALE GENOMIC DNA]</scope>
    <source>
        <strain evidence="2 3">DSM 45537</strain>
    </source>
</reference>